<feature type="domain" description="Wax synthase" evidence="9">
    <location>
        <begin position="200"/>
        <end position="284"/>
    </location>
</feature>
<gene>
    <name evidence="10" type="ORF">BDP27DRAFT_1422896</name>
</gene>
<keyword evidence="6 8" id="KW-1133">Transmembrane helix</keyword>
<evidence type="ECO:0000256" key="1">
    <source>
        <dbReference type="ARBA" id="ARBA00004141"/>
    </source>
</evidence>
<dbReference type="Pfam" id="PF13813">
    <property type="entry name" value="MBOAT_2"/>
    <property type="match status" value="1"/>
</dbReference>
<protein>
    <submittedName>
        <fullName evidence="10">Membrane bound O-acyl transferase family-domain-containing protein</fullName>
    </submittedName>
</protein>
<proteinExistence type="inferred from homology"/>
<comment type="subcellular location">
    <subcellularLocation>
        <location evidence="1">Membrane</location>
        <topology evidence="1">Multi-pass membrane protein</topology>
    </subcellularLocation>
</comment>
<accession>A0A9P5PP73</accession>
<evidence type="ECO:0000256" key="3">
    <source>
        <dbReference type="ARBA" id="ARBA00007282"/>
    </source>
</evidence>
<organism evidence="10 11">
    <name type="scientific">Rhodocollybia butyracea</name>
    <dbReference type="NCBI Taxonomy" id="206335"/>
    <lineage>
        <taxon>Eukaryota</taxon>
        <taxon>Fungi</taxon>
        <taxon>Dikarya</taxon>
        <taxon>Basidiomycota</taxon>
        <taxon>Agaricomycotina</taxon>
        <taxon>Agaricomycetes</taxon>
        <taxon>Agaricomycetidae</taxon>
        <taxon>Agaricales</taxon>
        <taxon>Marasmiineae</taxon>
        <taxon>Omphalotaceae</taxon>
        <taxon>Rhodocollybia</taxon>
    </lineage>
</organism>
<keyword evidence="11" id="KW-1185">Reference proteome</keyword>
<evidence type="ECO:0000256" key="8">
    <source>
        <dbReference type="SAM" id="Phobius"/>
    </source>
</evidence>
<evidence type="ECO:0000256" key="6">
    <source>
        <dbReference type="ARBA" id="ARBA00022989"/>
    </source>
</evidence>
<comment type="pathway">
    <text evidence="2">Secondary metabolite biosynthesis.</text>
</comment>
<dbReference type="OrthoDB" id="1077582at2759"/>
<dbReference type="PANTHER" id="PTHR31595">
    <property type="entry name" value="LONG-CHAIN-ALCOHOL O-FATTY-ACYLTRANSFERASE 3-RELATED"/>
    <property type="match status" value="1"/>
</dbReference>
<dbReference type="EMBL" id="JADNRY010000073">
    <property type="protein sequence ID" value="KAF9067478.1"/>
    <property type="molecule type" value="Genomic_DNA"/>
</dbReference>
<feature type="transmembrane region" description="Helical" evidence="8">
    <location>
        <begin position="12"/>
        <end position="32"/>
    </location>
</feature>
<dbReference type="GO" id="GO:0006629">
    <property type="term" value="P:lipid metabolic process"/>
    <property type="evidence" value="ECO:0007669"/>
    <property type="project" value="InterPro"/>
</dbReference>
<evidence type="ECO:0000256" key="2">
    <source>
        <dbReference type="ARBA" id="ARBA00005179"/>
    </source>
</evidence>
<evidence type="ECO:0000256" key="4">
    <source>
        <dbReference type="ARBA" id="ARBA00022679"/>
    </source>
</evidence>
<dbReference type="InterPro" id="IPR032805">
    <property type="entry name" value="Wax_synthase_dom"/>
</dbReference>
<keyword evidence="7 8" id="KW-0472">Membrane</keyword>
<dbReference type="GO" id="GO:0008374">
    <property type="term" value="F:O-acyltransferase activity"/>
    <property type="evidence" value="ECO:0007669"/>
    <property type="project" value="InterPro"/>
</dbReference>
<keyword evidence="5 8" id="KW-0812">Transmembrane</keyword>
<evidence type="ECO:0000256" key="7">
    <source>
        <dbReference type="ARBA" id="ARBA00023136"/>
    </source>
</evidence>
<comment type="caution">
    <text evidence="10">The sequence shown here is derived from an EMBL/GenBank/DDBJ whole genome shotgun (WGS) entry which is preliminary data.</text>
</comment>
<evidence type="ECO:0000256" key="5">
    <source>
        <dbReference type="ARBA" id="ARBA00022692"/>
    </source>
</evidence>
<sequence length="420" mass="47329">MAHKIAAGNLHAALLLLYFCLPNVTFTLILALRLPQWTKFSFLACYLYAGTCVSEFRSGHVWIDYSMGATLGLFCFNCLHLTIVDPLQRYRHKSDDPVIGPNKLSWTGRVYWAWCTSTSVRDIGWNYISTPAHTIRSKFAPNTLAKLLYCVFLVDFLQTILEIAPFLQNTAADFSIRINFEYYAFALPCVATRLNLPMDWPAPFGHWADAYSIKNFWSRTWHSFVRRLCVSPGNKLTQILGAPSKTLPAAYIQLYATFIISATMHPLGDYMVGWQCLGASIPFFLVQPVGITIEEGFSVQSEPLSTARRLPLKFLVCLMLCQSELQIRIISVGWNFRELEPVNSVVVKAEPGSLYRRRRVPSAKGSVWKLHIVVDVIRTFGTQDSGPHLGPCKPNSESLMLETVRAYDDSLADNVLSVLP</sequence>
<keyword evidence="4 10" id="KW-0808">Transferase</keyword>
<dbReference type="InterPro" id="IPR044851">
    <property type="entry name" value="Wax_synthase"/>
</dbReference>
<evidence type="ECO:0000313" key="10">
    <source>
        <dbReference type="EMBL" id="KAF9067478.1"/>
    </source>
</evidence>
<dbReference type="AlphaFoldDB" id="A0A9P5PP73"/>
<dbReference type="GO" id="GO:0016020">
    <property type="term" value="C:membrane"/>
    <property type="evidence" value="ECO:0007669"/>
    <property type="project" value="UniProtKB-SubCell"/>
</dbReference>
<evidence type="ECO:0000313" key="11">
    <source>
        <dbReference type="Proteomes" id="UP000772434"/>
    </source>
</evidence>
<comment type="similarity">
    <text evidence="3">Belongs to the wax synthase family.</text>
</comment>
<dbReference type="Proteomes" id="UP000772434">
    <property type="component" value="Unassembled WGS sequence"/>
</dbReference>
<dbReference type="PANTHER" id="PTHR31595:SF57">
    <property type="entry name" value="OS04G0481900 PROTEIN"/>
    <property type="match status" value="1"/>
</dbReference>
<evidence type="ECO:0000259" key="9">
    <source>
        <dbReference type="Pfam" id="PF13813"/>
    </source>
</evidence>
<reference evidence="10" key="1">
    <citation type="submission" date="2020-11" db="EMBL/GenBank/DDBJ databases">
        <authorList>
            <consortium name="DOE Joint Genome Institute"/>
            <person name="Ahrendt S."/>
            <person name="Riley R."/>
            <person name="Andreopoulos W."/>
            <person name="Labutti K."/>
            <person name="Pangilinan J."/>
            <person name="Ruiz-Duenas F.J."/>
            <person name="Barrasa J.M."/>
            <person name="Sanchez-Garcia M."/>
            <person name="Camarero S."/>
            <person name="Miyauchi S."/>
            <person name="Serrano A."/>
            <person name="Linde D."/>
            <person name="Babiker R."/>
            <person name="Drula E."/>
            <person name="Ayuso-Fernandez I."/>
            <person name="Pacheco R."/>
            <person name="Padilla G."/>
            <person name="Ferreira P."/>
            <person name="Barriuso J."/>
            <person name="Kellner H."/>
            <person name="Castanera R."/>
            <person name="Alfaro M."/>
            <person name="Ramirez L."/>
            <person name="Pisabarro A.G."/>
            <person name="Kuo A."/>
            <person name="Tritt A."/>
            <person name="Lipzen A."/>
            <person name="He G."/>
            <person name="Yan M."/>
            <person name="Ng V."/>
            <person name="Cullen D."/>
            <person name="Martin F."/>
            <person name="Rosso M.-N."/>
            <person name="Henrissat B."/>
            <person name="Hibbett D."/>
            <person name="Martinez A.T."/>
            <person name="Grigoriev I.V."/>
        </authorList>
    </citation>
    <scope>NUCLEOTIDE SEQUENCE</scope>
    <source>
        <strain evidence="10">AH 40177</strain>
    </source>
</reference>
<name>A0A9P5PP73_9AGAR</name>